<proteinExistence type="predicted"/>
<reference evidence="1 2" key="1">
    <citation type="submission" date="2016-11" db="EMBL/GenBank/DDBJ databases">
        <title>Draft genome of Pseudomonas versuta A4R1.12.</title>
        <authorList>
            <person name="See-Too W.-S."/>
        </authorList>
    </citation>
    <scope>NUCLEOTIDE SEQUENCE [LARGE SCALE GENOMIC DNA]</scope>
    <source>
        <strain evidence="1 2">A4R1.12</strain>
    </source>
</reference>
<evidence type="ECO:0000313" key="2">
    <source>
        <dbReference type="Proteomes" id="UP000185990"/>
    </source>
</evidence>
<dbReference type="SUPFAM" id="SSF100950">
    <property type="entry name" value="NagB/RpiA/CoA transferase-like"/>
    <property type="match status" value="1"/>
</dbReference>
<evidence type="ECO:0000313" key="1">
    <source>
        <dbReference type="EMBL" id="OKA28375.1"/>
    </source>
</evidence>
<organism evidence="1 2">
    <name type="scientific">Pseudomonas versuta</name>
    <dbReference type="NCBI Taxonomy" id="1788301"/>
    <lineage>
        <taxon>Bacteria</taxon>
        <taxon>Pseudomonadati</taxon>
        <taxon>Pseudomonadota</taxon>
        <taxon>Gammaproteobacteria</taxon>
        <taxon>Pseudomonadales</taxon>
        <taxon>Pseudomonadaceae</taxon>
        <taxon>Pseudomonas</taxon>
    </lineage>
</organism>
<name>A0A854A0H4_9PSED</name>
<comment type="caution">
    <text evidence="1">The sequence shown here is derived from an EMBL/GenBank/DDBJ whole genome shotgun (WGS) entry which is preliminary data.</text>
</comment>
<dbReference type="Gene3D" id="3.40.1080.10">
    <property type="entry name" value="Glutaconate Coenzyme A-transferase"/>
    <property type="match status" value="1"/>
</dbReference>
<protein>
    <recommendedName>
        <fullName evidence="3">3-oxoadipate CoA-transferase</fullName>
    </recommendedName>
</protein>
<evidence type="ECO:0008006" key="3">
    <source>
        <dbReference type="Google" id="ProtNLM"/>
    </source>
</evidence>
<dbReference type="InterPro" id="IPR037171">
    <property type="entry name" value="NagB/RpiA_transferase-like"/>
</dbReference>
<dbReference type="Proteomes" id="UP000185990">
    <property type="component" value="Unassembled WGS sequence"/>
</dbReference>
<gene>
    <name evidence="1" type="ORF">BOH74_02690</name>
</gene>
<sequence>MPMWLGLAGAGPVGIITDLCIMEPEAQTHEFVVTALHPGITREQVIAATGWAIRFADNVVLTPAPTEVELGVLRDLEARIARAHGQVSGEA</sequence>
<dbReference type="EMBL" id="MPJD01000004">
    <property type="protein sequence ID" value="OKA28375.1"/>
    <property type="molecule type" value="Genomic_DNA"/>
</dbReference>
<dbReference type="AlphaFoldDB" id="A0A854A0H4"/>
<accession>A0A854A0H4</accession>